<reference evidence="1 2" key="1">
    <citation type="submission" date="2015-12" db="EMBL/GenBank/DDBJ databases">
        <title>Haloprofundus marisrubri gen. nov., sp. nov., an extremely halophilic archaeon isolated from the Discovery deep brine-seawater interface in the Red Sea.</title>
        <authorList>
            <person name="Zhang G."/>
            <person name="Stingl U."/>
            <person name="Rashid M."/>
        </authorList>
    </citation>
    <scope>NUCLEOTIDE SEQUENCE [LARGE SCALE GENOMIC DNA]</scope>
    <source>
        <strain evidence="1 2">SB9</strain>
    </source>
</reference>
<dbReference type="InterPro" id="IPR009377">
    <property type="entry name" value="EutA"/>
</dbReference>
<dbReference type="EMBL" id="LOPU01000029">
    <property type="protein sequence ID" value="KTG08974.1"/>
    <property type="molecule type" value="Genomic_DNA"/>
</dbReference>
<dbReference type="InterPro" id="IPR050696">
    <property type="entry name" value="FtsA/MreB"/>
</dbReference>
<dbReference type="RefSeq" id="WP_058582126.1">
    <property type="nucleotide sequence ID" value="NZ_LOPU01000029.1"/>
</dbReference>
<evidence type="ECO:0000313" key="2">
    <source>
        <dbReference type="Proteomes" id="UP000054387"/>
    </source>
</evidence>
<organism evidence="1 2">
    <name type="scientific">Haloprofundus marisrubri</name>
    <dbReference type="NCBI Taxonomy" id="1514971"/>
    <lineage>
        <taxon>Archaea</taxon>
        <taxon>Methanobacteriati</taxon>
        <taxon>Methanobacteriota</taxon>
        <taxon>Stenosarchaea group</taxon>
        <taxon>Halobacteria</taxon>
        <taxon>Halobacteriales</taxon>
        <taxon>Haloferacaceae</taxon>
        <taxon>Haloprofundus</taxon>
    </lineage>
</organism>
<dbReference type="PIRSF" id="PIRSF012293">
    <property type="entry name" value="EutA"/>
    <property type="match status" value="1"/>
</dbReference>
<name>A0A0W1R6G2_9EURY</name>
<dbReference type="OrthoDB" id="163865at2157"/>
<protein>
    <submittedName>
        <fullName evidence="1">Ethanolamine ammonia lyase-activating protein</fullName>
    </submittedName>
</protein>
<evidence type="ECO:0000313" key="1">
    <source>
        <dbReference type="EMBL" id="KTG08974.1"/>
    </source>
</evidence>
<keyword evidence="1" id="KW-0456">Lyase</keyword>
<dbReference type="GO" id="GO:0016829">
    <property type="term" value="F:lyase activity"/>
    <property type="evidence" value="ECO:0007669"/>
    <property type="project" value="UniProtKB-KW"/>
</dbReference>
<comment type="caution">
    <text evidence="1">The sequence shown here is derived from an EMBL/GenBank/DDBJ whole genome shotgun (WGS) entry which is preliminary data.</text>
</comment>
<dbReference type="SUPFAM" id="SSF53067">
    <property type="entry name" value="Actin-like ATPase domain"/>
    <property type="match status" value="1"/>
</dbReference>
<gene>
    <name evidence="1" type="ORF">AUR64_14295</name>
</gene>
<dbReference type="PANTHER" id="PTHR32432">
    <property type="entry name" value="CELL DIVISION PROTEIN FTSA-RELATED"/>
    <property type="match status" value="1"/>
</dbReference>
<dbReference type="InterPro" id="IPR043129">
    <property type="entry name" value="ATPase_NBD"/>
</dbReference>
<dbReference type="Gene3D" id="3.30.420.40">
    <property type="match status" value="1"/>
</dbReference>
<dbReference type="Pfam" id="PF06277">
    <property type="entry name" value="EutA"/>
    <property type="match status" value="1"/>
</dbReference>
<proteinExistence type="predicted"/>
<sequence>MSQTTPPTLTSVGIDIGTTTTQVIVSELTVNRSGIGAVTVDIGETTVVYRGAIHETPLVDRHTLDTDAVRELVESELEAAGYSASAIDSGAVIVTGESSYKENAEELVNHIATHTGEFVVAAAGPELEAVLAGKGSGAAAWATKSHETVLNVDVGGGTTNMCLFSGDDVVETRCLDVGGRLLRFDETGQVTHISEPAERLIEIRGLDIAVGTRPTDTERRRLATAMTELLFDTIEGPPLSSVTDSFTIGSSEYTGKTVDTVVFSGGVGRLISKREETNDESEFAFGDFGVILAAAIRQEIDRRSLRVRHPDEDIRATVVGVGTQTTSFSGATTHIDESLLPLRNLPVVEGSTITADHDYATIVSELQGCFEQGCELYELDETSPFVLSLPSISPLDYGRIKALARALGDVYEQYFTSECPRIVLTRQNCGKALGQQLHSASNANTPLVVVDEVVASDGDYLDIGEALGSGQTVPVVVKSLAFGS</sequence>
<accession>A0A0W1R6G2</accession>
<dbReference type="AlphaFoldDB" id="A0A0W1R6G2"/>
<dbReference type="Proteomes" id="UP000054387">
    <property type="component" value="Unassembled WGS sequence"/>
</dbReference>
<keyword evidence="2" id="KW-1185">Reference proteome</keyword>
<dbReference type="PANTHER" id="PTHR32432:SF13">
    <property type="entry name" value="ETHANOLAMINE AMMONIA-LYASE REACTIVASE EUTA"/>
    <property type="match status" value="1"/>
</dbReference>
<dbReference type="STRING" id="1514971.AUR64_14295"/>